<dbReference type="KEGG" id="bex:A11Q_198"/>
<keyword evidence="7" id="KW-0479">Metal-binding</keyword>
<dbReference type="STRING" id="1184267.A11Q_198"/>
<dbReference type="EC" id="2.5.1.72" evidence="3 10"/>
<sequence length="325" mass="36168">MSTANAAALMADIKKLKTEKDVALLAHYYEDGEIQDVADHVGDSFFLAKIGQQVPQKNILLAGVVFMAESVKILNPEKTVLVPDLGAGCSLVEGAPFEKYREWRLKYPDALCATYINSSAEVKSISDVIITSSNAAQIIESIPKDRRILFGPDQHLGKWLSKKLGREFILWPGACQVHILFNAQRLAKLIEEHPDAVVIAHPECDDEILKYASVIGSTSKLLDEVTNNSAKKFIVATETGIFHQMRKSRPDVELIQAPVVDENCMCNDCPFMKLNTLEKIKRALETFQPEVTLPEDLRLKASVSLDRMMKITSGQPVTWPDEFKG</sequence>
<evidence type="ECO:0000256" key="7">
    <source>
        <dbReference type="ARBA" id="ARBA00022723"/>
    </source>
</evidence>
<dbReference type="GO" id="GO:0005829">
    <property type="term" value="C:cytosol"/>
    <property type="evidence" value="ECO:0007669"/>
    <property type="project" value="TreeGrafter"/>
</dbReference>
<dbReference type="GO" id="GO:0008987">
    <property type="term" value="F:quinolinate synthetase A activity"/>
    <property type="evidence" value="ECO:0007669"/>
    <property type="project" value="UniProtKB-UniRule"/>
</dbReference>
<keyword evidence="4" id="KW-0004">4Fe-4S</keyword>
<dbReference type="Pfam" id="PF02445">
    <property type="entry name" value="NadA"/>
    <property type="match status" value="1"/>
</dbReference>
<dbReference type="Proteomes" id="UP000012040">
    <property type="component" value="Chromosome"/>
</dbReference>
<dbReference type="EMBL" id="CP003537">
    <property type="protein sequence ID" value="AGH94418.1"/>
    <property type="molecule type" value="Genomic_DNA"/>
</dbReference>
<dbReference type="InterPro" id="IPR003473">
    <property type="entry name" value="NadA"/>
</dbReference>
<evidence type="ECO:0000256" key="1">
    <source>
        <dbReference type="ARBA" id="ARBA00001966"/>
    </source>
</evidence>
<evidence type="ECO:0000256" key="8">
    <source>
        <dbReference type="ARBA" id="ARBA00023004"/>
    </source>
</evidence>
<accession>M4V5F5</accession>
<dbReference type="GO" id="GO:0046872">
    <property type="term" value="F:metal ion binding"/>
    <property type="evidence" value="ECO:0007669"/>
    <property type="project" value="UniProtKB-KW"/>
</dbReference>
<dbReference type="GO" id="GO:0034628">
    <property type="term" value="P:'de novo' NAD+ biosynthetic process from L-aspartate"/>
    <property type="evidence" value="ECO:0007669"/>
    <property type="project" value="TreeGrafter"/>
</dbReference>
<dbReference type="NCBIfam" id="NF006878">
    <property type="entry name" value="PRK09375.1-2"/>
    <property type="match status" value="1"/>
</dbReference>
<dbReference type="PANTHER" id="PTHR30573:SF0">
    <property type="entry name" value="QUINOLINATE SYNTHASE, CHLOROPLASTIC"/>
    <property type="match status" value="1"/>
</dbReference>
<evidence type="ECO:0000313" key="11">
    <source>
        <dbReference type="EMBL" id="AGH94418.1"/>
    </source>
</evidence>
<comment type="pathway">
    <text evidence="2">Cofactor biosynthesis; NAD(+) biosynthesis; quinolinate from iminoaspartate: step 1/1.</text>
</comment>
<dbReference type="OrthoDB" id="5289118at2"/>
<dbReference type="HOGENOM" id="CLU_047382_1_0_7"/>
<dbReference type="InterPro" id="IPR036094">
    <property type="entry name" value="NadA_sf"/>
</dbReference>
<organism evidence="11 12">
    <name type="scientific">Pseudobdellovibrio exovorus JSS</name>
    <dbReference type="NCBI Taxonomy" id="1184267"/>
    <lineage>
        <taxon>Bacteria</taxon>
        <taxon>Pseudomonadati</taxon>
        <taxon>Bdellovibrionota</taxon>
        <taxon>Bdellovibrionia</taxon>
        <taxon>Bdellovibrionales</taxon>
        <taxon>Pseudobdellovibrionaceae</taxon>
        <taxon>Pseudobdellovibrio</taxon>
    </lineage>
</organism>
<dbReference type="AlphaFoldDB" id="M4V5F5"/>
<comment type="cofactor">
    <cofactor evidence="1">
        <name>[4Fe-4S] cluster</name>
        <dbReference type="ChEBI" id="CHEBI:49883"/>
    </cofactor>
</comment>
<dbReference type="NCBIfam" id="TIGR00550">
    <property type="entry name" value="nadA"/>
    <property type="match status" value="1"/>
</dbReference>
<keyword evidence="8" id="KW-0408">Iron</keyword>
<evidence type="ECO:0000256" key="3">
    <source>
        <dbReference type="ARBA" id="ARBA00012669"/>
    </source>
</evidence>
<evidence type="ECO:0000256" key="2">
    <source>
        <dbReference type="ARBA" id="ARBA00005065"/>
    </source>
</evidence>
<dbReference type="PANTHER" id="PTHR30573">
    <property type="entry name" value="QUINOLINATE SYNTHETASE A"/>
    <property type="match status" value="1"/>
</dbReference>
<evidence type="ECO:0000256" key="4">
    <source>
        <dbReference type="ARBA" id="ARBA00022485"/>
    </source>
</evidence>
<dbReference type="RefSeq" id="WP_015468908.1">
    <property type="nucleotide sequence ID" value="NC_020813.1"/>
</dbReference>
<dbReference type="SUPFAM" id="SSF142754">
    <property type="entry name" value="NadA-like"/>
    <property type="match status" value="1"/>
</dbReference>
<evidence type="ECO:0000256" key="6">
    <source>
        <dbReference type="ARBA" id="ARBA00022679"/>
    </source>
</evidence>
<gene>
    <name evidence="11" type="ORF">A11Q_198</name>
</gene>
<keyword evidence="9" id="KW-0411">Iron-sulfur</keyword>
<keyword evidence="5" id="KW-0662">Pyridine nucleotide biosynthesis</keyword>
<dbReference type="eggNOG" id="COG0379">
    <property type="taxonomic scope" value="Bacteria"/>
</dbReference>
<proteinExistence type="predicted"/>
<evidence type="ECO:0000256" key="5">
    <source>
        <dbReference type="ARBA" id="ARBA00022642"/>
    </source>
</evidence>
<protein>
    <recommendedName>
        <fullName evidence="3 10">Quinolinate synthase</fullName>
        <ecNumber evidence="3 10">2.5.1.72</ecNumber>
    </recommendedName>
</protein>
<dbReference type="GO" id="GO:0051539">
    <property type="term" value="F:4 iron, 4 sulfur cluster binding"/>
    <property type="evidence" value="ECO:0007669"/>
    <property type="project" value="UniProtKB-KW"/>
</dbReference>
<keyword evidence="6" id="KW-0808">Transferase</keyword>
<name>M4V5F5_9BACT</name>
<evidence type="ECO:0000256" key="10">
    <source>
        <dbReference type="NCBIfam" id="TIGR00550"/>
    </source>
</evidence>
<evidence type="ECO:0000256" key="9">
    <source>
        <dbReference type="ARBA" id="ARBA00023014"/>
    </source>
</evidence>
<keyword evidence="12" id="KW-1185">Reference proteome</keyword>
<evidence type="ECO:0000313" key="12">
    <source>
        <dbReference type="Proteomes" id="UP000012040"/>
    </source>
</evidence>
<dbReference type="UniPathway" id="UPA00253">
    <property type="reaction ID" value="UER00327"/>
</dbReference>
<dbReference type="PATRIC" id="fig|1184267.3.peg.201"/>
<dbReference type="Gene3D" id="3.40.50.10800">
    <property type="entry name" value="NadA-like"/>
    <property type="match status" value="3"/>
</dbReference>
<reference evidence="11 12" key="1">
    <citation type="journal article" date="2013" name="ISME J.">
        <title>By their genes ye shall know them: genomic signatures of predatory bacteria.</title>
        <authorList>
            <person name="Pasternak Z."/>
            <person name="Pietrokovski S."/>
            <person name="Rotem O."/>
            <person name="Gophna U."/>
            <person name="Lurie-Weinberger M.N."/>
            <person name="Jurkevitch E."/>
        </authorList>
    </citation>
    <scope>NUCLEOTIDE SEQUENCE [LARGE SCALE GENOMIC DNA]</scope>
    <source>
        <strain evidence="11 12">JSS</strain>
    </source>
</reference>